<gene>
    <name evidence="1" type="ORF">SNAT2548_LOCUS7694</name>
</gene>
<dbReference type="AlphaFoldDB" id="A0A812K6D9"/>
<comment type="caution">
    <text evidence="1">The sequence shown here is derived from an EMBL/GenBank/DDBJ whole genome shotgun (WGS) entry which is preliminary data.</text>
</comment>
<organism evidence="1 2">
    <name type="scientific">Symbiodinium natans</name>
    <dbReference type="NCBI Taxonomy" id="878477"/>
    <lineage>
        <taxon>Eukaryota</taxon>
        <taxon>Sar</taxon>
        <taxon>Alveolata</taxon>
        <taxon>Dinophyceae</taxon>
        <taxon>Suessiales</taxon>
        <taxon>Symbiodiniaceae</taxon>
        <taxon>Symbiodinium</taxon>
    </lineage>
</organism>
<keyword evidence="2" id="KW-1185">Reference proteome</keyword>
<accession>A0A812K6D9</accession>
<name>A0A812K6D9_9DINO</name>
<evidence type="ECO:0000313" key="2">
    <source>
        <dbReference type="Proteomes" id="UP000604046"/>
    </source>
</evidence>
<sequence>MDFTRSRGFDLSAHAARVSLLNFMQRLKHDENPYGIHYDTLQIGLGWQSTVTVTCEAVDGQSGCQYEWSGKSFRGEVAPNKAGAEDSAASCFVNDPQVQATAAGLEPAKRRVDACHSQWNMEKSRKKQRQ</sequence>
<proteinExistence type="predicted"/>
<protein>
    <submittedName>
        <fullName evidence="1">Uncharacterized protein</fullName>
    </submittedName>
</protein>
<reference evidence="1" key="1">
    <citation type="submission" date="2021-02" db="EMBL/GenBank/DDBJ databases">
        <authorList>
            <person name="Dougan E. K."/>
            <person name="Rhodes N."/>
            <person name="Thang M."/>
            <person name="Chan C."/>
        </authorList>
    </citation>
    <scope>NUCLEOTIDE SEQUENCE</scope>
</reference>
<dbReference type="Proteomes" id="UP000604046">
    <property type="component" value="Unassembled WGS sequence"/>
</dbReference>
<dbReference type="EMBL" id="CAJNDS010000545">
    <property type="protein sequence ID" value="CAE7217052.1"/>
    <property type="molecule type" value="Genomic_DNA"/>
</dbReference>
<evidence type="ECO:0000313" key="1">
    <source>
        <dbReference type="EMBL" id="CAE7217052.1"/>
    </source>
</evidence>